<dbReference type="AlphaFoldDB" id="A0AAD4GD65"/>
<reference evidence="1" key="1">
    <citation type="submission" date="2019-10" db="EMBL/GenBank/DDBJ databases">
        <authorList>
            <consortium name="DOE Joint Genome Institute"/>
            <person name="Kuo A."/>
            <person name="Miyauchi S."/>
            <person name="Kiss E."/>
            <person name="Drula E."/>
            <person name="Kohler A."/>
            <person name="Sanchez-Garcia M."/>
            <person name="Andreopoulos B."/>
            <person name="Barry K.W."/>
            <person name="Bonito G."/>
            <person name="Buee M."/>
            <person name="Carver A."/>
            <person name="Chen C."/>
            <person name="Cichocki N."/>
            <person name="Clum A."/>
            <person name="Culley D."/>
            <person name="Crous P.W."/>
            <person name="Fauchery L."/>
            <person name="Girlanda M."/>
            <person name="Hayes R."/>
            <person name="Keri Z."/>
            <person name="LaButti K."/>
            <person name="Lipzen A."/>
            <person name="Lombard V."/>
            <person name="Magnuson J."/>
            <person name="Maillard F."/>
            <person name="Morin E."/>
            <person name="Murat C."/>
            <person name="Nolan M."/>
            <person name="Ohm R."/>
            <person name="Pangilinan J."/>
            <person name="Pereira M."/>
            <person name="Perotto S."/>
            <person name="Peter M."/>
            <person name="Riley R."/>
            <person name="Sitrit Y."/>
            <person name="Stielow B."/>
            <person name="Szollosi G."/>
            <person name="Zifcakova L."/>
            <person name="Stursova M."/>
            <person name="Spatafora J.W."/>
            <person name="Tedersoo L."/>
            <person name="Vaario L.-M."/>
            <person name="Yamada A."/>
            <person name="Yan M."/>
            <person name="Wang P."/>
            <person name="Xu J."/>
            <person name="Bruns T."/>
            <person name="Baldrian P."/>
            <person name="Vilgalys R."/>
            <person name="Henrissat B."/>
            <person name="Grigoriev I.V."/>
            <person name="Hibbett D."/>
            <person name="Nagy L.G."/>
            <person name="Martin F.M."/>
        </authorList>
    </citation>
    <scope>NUCLEOTIDE SEQUENCE</scope>
    <source>
        <strain evidence="1">BED1</strain>
    </source>
</reference>
<evidence type="ECO:0000313" key="1">
    <source>
        <dbReference type="EMBL" id="KAF8438474.1"/>
    </source>
</evidence>
<dbReference type="SUPFAM" id="SSF54373">
    <property type="entry name" value="FAD-linked reductases, C-terminal domain"/>
    <property type="match status" value="1"/>
</dbReference>
<dbReference type="InterPro" id="IPR036188">
    <property type="entry name" value="FAD/NAD-bd_sf"/>
</dbReference>
<protein>
    <recommendedName>
        <fullName evidence="3">FAD-binding domain-containing protein</fullName>
    </recommendedName>
</protein>
<accession>A0AAD4GD65</accession>
<evidence type="ECO:0000313" key="2">
    <source>
        <dbReference type="Proteomes" id="UP001194468"/>
    </source>
</evidence>
<reference evidence="1" key="2">
    <citation type="journal article" date="2020" name="Nat. Commun.">
        <title>Large-scale genome sequencing of mycorrhizal fungi provides insights into the early evolution of symbiotic traits.</title>
        <authorList>
            <person name="Miyauchi S."/>
            <person name="Kiss E."/>
            <person name="Kuo A."/>
            <person name="Drula E."/>
            <person name="Kohler A."/>
            <person name="Sanchez-Garcia M."/>
            <person name="Morin E."/>
            <person name="Andreopoulos B."/>
            <person name="Barry K.W."/>
            <person name="Bonito G."/>
            <person name="Buee M."/>
            <person name="Carver A."/>
            <person name="Chen C."/>
            <person name="Cichocki N."/>
            <person name="Clum A."/>
            <person name="Culley D."/>
            <person name="Crous P.W."/>
            <person name="Fauchery L."/>
            <person name="Girlanda M."/>
            <person name="Hayes R.D."/>
            <person name="Keri Z."/>
            <person name="LaButti K."/>
            <person name="Lipzen A."/>
            <person name="Lombard V."/>
            <person name="Magnuson J."/>
            <person name="Maillard F."/>
            <person name="Murat C."/>
            <person name="Nolan M."/>
            <person name="Ohm R.A."/>
            <person name="Pangilinan J."/>
            <person name="Pereira M.F."/>
            <person name="Perotto S."/>
            <person name="Peter M."/>
            <person name="Pfister S."/>
            <person name="Riley R."/>
            <person name="Sitrit Y."/>
            <person name="Stielow J.B."/>
            <person name="Szollosi G."/>
            <person name="Zifcakova L."/>
            <person name="Stursova M."/>
            <person name="Spatafora J.W."/>
            <person name="Tedersoo L."/>
            <person name="Vaario L.M."/>
            <person name="Yamada A."/>
            <person name="Yan M."/>
            <person name="Wang P."/>
            <person name="Xu J."/>
            <person name="Bruns T."/>
            <person name="Baldrian P."/>
            <person name="Vilgalys R."/>
            <person name="Dunand C."/>
            <person name="Henrissat B."/>
            <person name="Grigoriev I.V."/>
            <person name="Hibbett D."/>
            <person name="Nagy L.G."/>
            <person name="Martin F.M."/>
        </authorList>
    </citation>
    <scope>NUCLEOTIDE SEQUENCE</scope>
    <source>
        <strain evidence="1">BED1</strain>
    </source>
</reference>
<name>A0AAD4GD65_BOLED</name>
<keyword evidence="2" id="KW-1185">Reference proteome</keyword>
<dbReference type="Proteomes" id="UP001194468">
    <property type="component" value="Unassembled WGS sequence"/>
</dbReference>
<organism evidence="1 2">
    <name type="scientific">Boletus edulis BED1</name>
    <dbReference type="NCBI Taxonomy" id="1328754"/>
    <lineage>
        <taxon>Eukaryota</taxon>
        <taxon>Fungi</taxon>
        <taxon>Dikarya</taxon>
        <taxon>Basidiomycota</taxon>
        <taxon>Agaricomycotina</taxon>
        <taxon>Agaricomycetes</taxon>
        <taxon>Agaricomycetidae</taxon>
        <taxon>Boletales</taxon>
        <taxon>Boletineae</taxon>
        <taxon>Boletaceae</taxon>
        <taxon>Boletoideae</taxon>
        <taxon>Boletus</taxon>
    </lineage>
</organism>
<gene>
    <name evidence="1" type="ORF">L210DRAFT_244435</name>
</gene>
<sequence>MSLLLAKSTHPRAGLLRCKFRNREDNADGTSSVTDVLVGADGIHSATRGTMYKRLAFSIRDDKSRERLFDCIDPLVKRNLVPATKLLKEYPDVELLTSLTLHLGKDKHIVTYPVSQGRELNVVIFHHCDAFGGPFEGRWVTDISEKKFWTY</sequence>
<dbReference type="Gene3D" id="3.50.50.60">
    <property type="entry name" value="FAD/NAD(P)-binding domain"/>
    <property type="match status" value="1"/>
</dbReference>
<proteinExistence type="predicted"/>
<dbReference type="EMBL" id="WHUW01000016">
    <property type="protein sequence ID" value="KAF8438474.1"/>
    <property type="molecule type" value="Genomic_DNA"/>
</dbReference>
<comment type="caution">
    <text evidence="1">The sequence shown here is derived from an EMBL/GenBank/DDBJ whole genome shotgun (WGS) entry which is preliminary data.</text>
</comment>
<evidence type="ECO:0008006" key="3">
    <source>
        <dbReference type="Google" id="ProtNLM"/>
    </source>
</evidence>